<dbReference type="PANTHER" id="PTHR42928">
    <property type="entry name" value="TRICARBOXYLATE-BINDING PROTEIN"/>
    <property type="match status" value="1"/>
</dbReference>
<evidence type="ECO:0000313" key="3">
    <source>
        <dbReference type="Proteomes" id="UP000011651"/>
    </source>
</evidence>
<dbReference type="AlphaFoldDB" id="L9U676"/>
<dbReference type="Proteomes" id="UP000011651">
    <property type="component" value="Unassembled WGS sequence"/>
</dbReference>
<comment type="caution">
    <text evidence="2">The sequence shown here is derived from an EMBL/GenBank/DDBJ whole genome shotgun (WGS) entry which is preliminary data.</text>
</comment>
<dbReference type="PIRSF" id="PIRSF017082">
    <property type="entry name" value="YflP"/>
    <property type="match status" value="1"/>
</dbReference>
<gene>
    <name evidence="2" type="ORF">HALTITAN_3276</name>
</gene>
<comment type="similarity">
    <text evidence="1">Belongs to the UPF0065 (bug) family.</text>
</comment>
<dbReference type="Pfam" id="PF03401">
    <property type="entry name" value="TctC"/>
    <property type="match status" value="1"/>
</dbReference>
<dbReference type="SUPFAM" id="SSF53850">
    <property type="entry name" value="Periplasmic binding protein-like II"/>
    <property type="match status" value="1"/>
</dbReference>
<evidence type="ECO:0000313" key="2">
    <source>
        <dbReference type="EMBL" id="ELY20101.1"/>
    </source>
</evidence>
<dbReference type="InterPro" id="IPR005064">
    <property type="entry name" value="BUG"/>
</dbReference>
<name>L9U676_9GAMM</name>
<proteinExistence type="inferred from homology"/>
<dbReference type="Gene3D" id="3.40.190.10">
    <property type="entry name" value="Periplasmic binding protein-like II"/>
    <property type="match status" value="1"/>
</dbReference>
<organism evidence="2 3">
    <name type="scientific">Vreelandella titanicae BH1</name>
    <dbReference type="NCBI Taxonomy" id="1204738"/>
    <lineage>
        <taxon>Bacteria</taxon>
        <taxon>Pseudomonadati</taxon>
        <taxon>Pseudomonadota</taxon>
        <taxon>Gammaproteobacteria</taxon>
        <taxon>Oceanospirillales</taxon>
        <taxon>Halomonadaceae</taxon>
        <taxon>Vreelandella</taxon>
    </lineage>
</organism>
<accession>L9U676</accession>
<sequence>MYLFNRLNCVKNDNEGIPTTIKKRRQDPSPLPGARSMMSTNSTTMMTISLALWASLAATSASADNPETCHWQPERAVTFIVPWGTGGGTDANARRLASLLEEEMGVPFNVVNRTGGNGVVGHTSLARGKPDGYTIGAATVEIDTMHWLGLTPLTYQDITPIALINRSSPGVVVQNNSPYETLDALLDEARQNPGELTASGTAQGGIWHLALAGMLKAEGLAPDAIRWIPSQGAGPALKELMAGGIDVATPSLAEARNLIEQGELKALGYMSDTPMAQLPEVPLTADTLESGWTLSAFVTVSGPDGLPDEIACTYEQAIETAINSEAWAEFKRSSGTQVVFENRHETAQLLAEADRQLGEVVEAIGLAK</sequence>
<dbReference type="InterPro" id="IPR042100">
    <property type="entry name" value="Bug_dom1"/>
</dbReference>
<dbReference type="CDD" id="cd07012">
    <property type="entry name" value="PBP2_Bug_TTT"/>
    <property type="match status" value="1"/>
</dbReference>
<dbReference type="Gene3D" id="3.40.190.150">
    <property type="entry name" value="Bordetella uptake gene, domain 1"/>
    <property type="match status" value="1"/>
</dbReference>
<dbReference type="EMBL" id="AOPO01000031">
    <property type="protein sequence ID" value="ELY20101.1"/>
    <property type="molecule type" value="Genomic_DNA"/>
</dbReference>
<evidence type="ECO:0000256" key="1">
    <source>
        <dbReference type="ARBA" id="ARBA00006987"/>
    </source>
</evidence>
<protein>
    <submittedName>
        <fullName evidence="2">Bordetella uptake protein</fullName>
    </submittedName>
</protein>
<dbReference type="PANTHER" id="PTHR42928:SF5">
    <property type="entry name" value="BLR1237 PROTEIN"/>
    <property type="match status" value="1"/>
</dbReference>
<dbReference type="PATRIC" id="fig|1204738.3.peg.4894"/>
<reference evidence="2 3" key="1">
    <citation type="journal article" date="2013" name="Genome Announc.">
        <title>Draft Genome of the Marine Gammaproteobacterium Halomonas titanicae.</title>
        <authorList>
            <person name="Sanchez-Porro C."/>
            <person name="de la Haba R.R."/>
            <person name="Cruz-Hernandez N."/>
            <person name="Gonzalez J.M."/>
            <person name="Reyes-Guirao C."/>
            <person name="Navarro-Sampedro L."/>
            <person name="Carballo M."/>
            <person name="Ventosa A."/>
        </authorList>
    </citation>
    <scope>NUCLEOTIDE SEQUENCE [LARGE SCALE GENOMIC DNA]</scope>
    <source>
        <strain evidence="2 3">BH1</strain>
    </source>
</reference>